<sequence>MLAVEMQAASLFAFVDARRAQVAMVALVSNSVDKTSGDFDTGGDTFRMSVLAAVARAARAFVAGQAAPGLSEP</sequence>
<name>A0A143PQT3_LUTPR</name>
<dbReference type="STRING" id="1855912.LuPra_04032"/>
<dbReference type="OrthoDB" id="7945729at2"/>
<reference evidence="1 2" key="1">
    <citation type="journal article" date="2016" name="Genome Announc.">
        <title>First Complete Genome Sequence of a Subdivision 6 Acidobacterium Strain.</title>
        <authorList>
            <person name="Huang S."/>
            <person name="Vieira S."/>
            <person name="Bunk B."/>
            <person name="Riedel T."/>
            <person name="Sproer C."/>
            <person name="Overmann J."/>
        </authorList>
    </citation>
    <scope>NUCLEOTIDE SEQUENCE [LARGE SCALE GENOMIC DNA]</scope>
    <source>
        <strain evidence="2">DSM 100886 HEG_-6_39</strain>
    </source>
</reference>
<dbReference type="RefSeq" id="WP_157899450.1">
    <property type="nucleotide sequence ID" value="NZ_CP015136.1"/>
</dbReference>
<organism evidence="1 2">
    <name type="scientific">Luteitalea pratensis</name>
    <dbReference type="NCBI Taxonomy" id="1855912"/>
    <lineage>
        <taxon>Bacteria</taxon>
        <taxon>Pseudomonadati</taxon>
        <taxon>Acidobacteriota</taxon>
        <taxon>Vicinamibacteria</taxon>
        <taxon>Vicinamibacterales</taxon>
        <taxon>Vicinamibacteraceae</taxon>
        <taxon>Luteitalea</taxon>
    </lineage>
</organism>
<protein>
    <submittedName>
        <fullName evidence="1">Uncharacterized protein</fullName>
    </submittedName>
</protein>
<reference evidence="2" key="2">
    <citation type="submission" date="2016-04" db="EMBL/GenBank/DDBJ databases">
        <title>First Complete Genome Sequence of a Subdivision 6 Acidobacterium.</title>
        <authorList>
            <person name="Huang S."/>
            <person name="Vieira S."/>
            <person name="Bunk B."/>
            <person name="Riedel T."/>
            <person name="Sproeer C."/>
            <person name="Overmann J."/>
        </authorList>
    </citation>
    <scope>NUCLEOTIDE SEQUENCE [LARGE SCALE GENOMIC DNA]</scope>
    <source>
        <strain evidence="2">DSM 100886 HEG_-6_39</strain>
    </source>
</reference>
<dbReference type="KEGG" id="abac:LuPra_04032"/>
<gene>
    <name evidence="1" type="ORF">LuPra_04032</name>
</gene>
<accession>A0A143PQT3</accession>
<dbReference type="AlphaFoldDB" id="A0A143PQT3"/>
<dbReference type="Proteomes" id="UP000076079">
    <property type="component" value="Chromosome"/>
</dbReference>
<dbReference type="EMBL" id="CP015136">
    <property type="protein sequence ID" value="AMY10791.1"/>
    <property type="molecule type" value="Genomic_DNA"/>
</dbReference>
<evidence type="ECO:0000313" key="1">
    <source>
        <dbReference type="EMBL" id="AMY10791.1"/>
    </source>
</evidence>
<keyword evidence="2" id="KW-1185">Reference proteome</keyword>
<proteinExistence type="predicted"/>
<evidence type="ECO:0000313" key="2">
    <source>
        <dbReference type="Proteomes" id="UP000076079"/>
    </source>
</evidence>